<keyword evidence="4" id="KW-1185">Reference proteome</keyword>
<organism evidence="2 4">
    <name type="scientific">Anaerobacillus isosaccharinicus</name>
    <dbReference type="NCBI Taxonomy" id="1532552"/>
    <lineage>
        <taxon>Bacteria</taxon>
        <taxon>Bacillati</taxon>
        <taxon>Bacillota</taxon>
        <taxon>Bacilli</taxon>
        <taxon>Bacillales</taxon>
        <taxon>Bacillaceae</taxon>
        <taxon>Anaerobacillus</taxon>
    </lineage>
</organism>
<feature type="compositionally biased region" description="Basic and acidic residues" evidence="1">
    <location>
        <begin position="59"/>
        <end position="69"/>
    </location>
</feature>
<sequence length="84" mass="9523">MNIGTEVIIKKLEERVQAVKKAISTNDKEKLTEDLISMKAYCDLLLEAQKDVKPMTETKIEKMSNEKNKTVVSDEPDSGSLFDF</sequence>
<dbReference type="EMBL" id="LQXD01000192">
    <property type="protein sequence ID" value="OIJ05156.1"/>
    <property type="molecule type" value="Genomic_DNA"/>
</dbReference>
<reference evidence="3 4" key="3">
    <citation type="journal article" date="2019" name="Int. J. Syst. Evol. Microbiol.">
        <title>Anaerobacillus isosaccharinicus sp. nov., an alkaliphilic bacterium which degrades isosaccharinic acid.</title>
        <authorList>
            <person name="Bassil N.M."/>
            <person name="Lloyd J.R."/>
        </authorList>
    </citation>
    <scope>NUCLEOTIDE SEQUENCE [LARGE SCALE GENOMIC DNA]</scope>
    <source>
        <strain evidence="3 4">NB2006</strain>
    </source>
</reference>
<reference evidence="3 4" key="2">
    <citation type="journal article" date="2017" name="Genome Announc.">
        <title>Draft Genome Sequences of Four Alkaliphilic Bacteria Belonging to the Anaerobacillus Genus.</title>
        <authorList>
            <person name="Bassil N.M."/>
            <person name="Lloyd J.R."/>
        </authorList>
    </citation>
    <scope>NUCLEOTIDE SEQUENCE [LARGE SCALE GENOMIC DNA]</scope>
    <source>
        <strain evidence="3 4">NB2006</strain>
    </source>
</reference>
<name>A0A1S2KYF0_9BACI</name>
<gene>
    <name evidence="3" type="ORF">AWH56_006610</name>
    <name evidence="2" type="ORF">AWH56_22050</name>
</gene>
<proteinExistence type="predicted"/>
<reference evidence="3" key="4">
    <citation type="submission" date="2020-10" db="EMBL/GenBank/DDBJ databases">
        <authorList>
            <person name="Bassil N.M."/>
            <person name="Lloyd J.R."/>
        </authorList>
    </citation>
    <scope>NUCLEOTIDE SEQUENCE</scope>
    <source>
        <strain evidence="3">NB2006</strain>
    </source>
</reference>
<protein>
    <submittedName>
        <fullName evidence="3">DUF5327 family protein</fullName>
    </submittedName>
</protein>
<dbReference type="Proteomes" id="UP000180175">
    <property type="component" value="Chromosome"/>
</dbReference>
<evidence type="ECO:0000256" key="1">
    <source>
        <dbReference type="SAM" id="MobiDB-lite"/>
    </source>
</evidence>
<dbReference type="Pfam" id="PF17261">
    <property type="entry name" value="DUF5327"/>
    <property type="match status" value="1"/>
</dbReference>
<dbReference type="InterPro" id="IPR035218">
    <property type="entry name" value="DUF5327"/>
</dbReference>
<evidence type="ECO:0000313" key="3">
    <source>
        <dbReference type="EMBL" id="QOY37296.1"/>
    </source>
</evidence>
<dbReference type="KEGG" id="aia:AWH56_006610"/>
<reference evidence="2 4" key="1">
    <citation type="submission" date="2016-10" db="EMBL/GenBank/DDBJ databases">
        <title>Draft genome sequences of four alkaliphilic bacteria belonging to the Anaerobacillus genus.</title>
        <authorList>
            <person name="Bassil N.M."/>
            <person name="Lloyd J.R."/>
        </authorList>
    </citation>
    <scope>NUCLEOTIDE SEQUENCE [LARGE SCALE GENOMIC DNA]</scope>
    <source>
        <strain evidence="2 4">NB2006</strain>
    </source>
</reference>
<evidence type="ECO:0000313" key="4">
    <source>
        <dbReference type="Proteomes" id="UP000180175"/>
    </source>
</evidence>
<dbReference type="RefSeq" id="WP_071319082.1">
    <property type="nucleotide sequence ID" value="NZ_CP063356.2"/>
</dbReference>
<dbReference type="EMBL" id="CP063356">
    <property type="protein sequence ID" value="QOY37296.1"/>
    <property type="molecule type" value="Genomic_DNA"/>
</dbReference>
<dbReference type="AlphaFoldDB" id="A0A1S2KYF0"/>
<dbReference type="OrthoDB" id="2884526at2"/>
<feature type="region of interest" description="Disordered" evidence="1">
    <location>
        <begin position="59"/>
        <end position="84"/>
    </location>
</feature>
<evidence type="ECO:0000313" key="2">
    <source>
        <dbReference type="EMBL" id="OIJ05156.1"/>
    </source>
</evidence>
<accession>A0A1S2KYF0</accession>